<dbReference type="Pfam" id="PF00582">
    <property type="entry name" value="Usp"/>
    <property type="match status" value="1"/>
</dbReference>
<sequence>MSFMTSPSTSRGESISDGAPASDTEERGQTGISPSSDGAGHTPSLLVGSLLVGSLLVGVAPGQPDAVARTAIEWAARMGLRRIHFVYVDPTMTSASDGYMEPLDSDSLDESRARAADELSRRMMSLDLPPDMTSDFTVVPGDPADGLRGEADRSDAIAIVVGTRERGPLAAIEEWMRGSVSVRLEHIQARPIIVVPLKGSYDAGNDAEGRQ</sequence>
<dbReference type="eggNOG" id="COG0589">
    <property type="taxonomic scope" value="Bacteria"/>
</dbReference>
<name>A0A087BSH7_9BIFI</name>
<feature type="domain" description="UspA" evidence="2">
    <location>
        <begin position="66"/>
        <end position="196"/>
    </location>
</feature>
<dbReference type="RefSeq" id="WP_022861432.1">
    <property type="nucleotide sequence ID" value="NZ_JGZD01000004.1"/>
</dbReference>
<dbReference type="Gene3D" id="3.40.50.620">
    <property type="entry name" value="HUPs"/>
    <property type="match status" value="1"/>
</dbReference>
<evidence type="ECO:0000313" key="4">
    <source>
        <dbReference type="Proteomes" id="UP000029014"/>
    </source>
</evidence>
<reference evidence="3 4" key="1">
    <citation type="submission" date="2014-03" db="EMBL/GenBank/DDBJ databases">
        <title>Genomics of Bifidobacteria.</title>
        <authorList>
            <person name="Ventura M."/>
            <person name="Milani C."/>
            <person name="Lugli G.A."/>
        </authorList>
    </citation>
    <scope>NUCLEOTIDE SEQUENCE [LARGE SCALE GENOMIC DNA]</scope>
    <source>
        <strain evidence="3 4">LMG 11592</strain>
    </source>
</reference>
<feature type="region of interest" description="Disordered" evidence="1">
    <location>
        <begin position="1"/>
        <end position="40"/>
    </location>
</feature>
<evidence type="ECO:0000313" key="3">
    <source>
        <dbReference type="EMBL" id="KFI73977.1"/>
    </source>
</evidence>
<dbReference type="Proteomes" id="UP000029014">
    <property type="component" value="Unassembled WGS sequence"/>
</dbReference>
<evidence type="ECO:0000259" key="2">
    <source>
        <dbReference type="Pfam" id="PF00582"/>
    </source>
</evidence>
<dbReference type="CDD" id="cd00293">
    <property type="entry name" value="USP-like"/>
    <property type="match status" value="1"/>
</dbReference>
<dbReference type="EMBL" id="JGZD01000004">
    <property type="protein sequence ID" value="KFI73977.1"/>
    <property type="molecule type" value="Genomic_DNA"/>
</dbReference>
<dbReference type="SUPFAM" id="SSF52402">
    <property type="entry name" value="Adenine nucleotide alpha hydrolases-like"/>
    <property type="match status" value="1"/>
</dbReference>
<protein>
    <submittedName>
        <fullName evidence="3">Universal stress protein UspA</fullName>
    </submittedName>
</protein>
<feature type="compositionally biased region" description="Polar residues" evidence="1">
    <location>
        <begin position="1"/>
        <end position="13"/>
    </location>
</feature>
<gene>
    <name evidence="3" type="ORF">BMIN_1239</name>
</gene>
<organism evidence="3 4">
    <name type="scientific">Bifidobacterium minimum</name>
    <dbReference type="NCBI Taxonomy" id="1693"/>
    <lineage>
        <taxon>Bacteria</taxon>
        <taxon>Bacillati</taxon>
        <taxon>Actinomycetota</taxon>
        <taxon>Actinomycetes</taxon>
        <taxon>Bifidobacteriales</taxon>
        <taxon>Bifidobacteriaceae</taxon>
        <taxon>Bifidobacterium</taxon>
    </lineage>
</organism>
<accession>A0A087BSH7</accession>
<dbReference type="InterPro" id="IPR006016">
    <property type="entry name" value="UspA"/>
</dbReference>
<dbReference type="STRING" id="1693.BMIN_1239"/>
<dbReference type="AlphaFoldDB" id="A0A087BSH7"/>
<evidence type="ECO:0000256" key="1">
    <source>
        <dbReference type="SAM" id="MobiDB-lite"/>
    </source>
</evidence>
<keyword evidence="4" id="KW-1185">Reference proteome</keyword>
<dbReference type="InterPro" id="IPR014729">
    <property type="entry name" value="Rossmann-like_a/b/a_fold"/>
</dbReference>
<comment type="caution">
    <text evidence="3">The sequence shown here is derived from an EMBL/GenBank/DDBJ whole genome shotgun (WGS) entry which is preliminary data.</text>
</comment>
<proteinExistence type="predicted"/>